<dbReference type="EMBL" id="JAIOIV010000061">
    <property type="protein sequence ID" value="MBZ0156052.1"/>
    <property type="molecule type" value="Genomic_DNA"/>
</dbReference>
<comment type="caution">
    <text evidence="3">The sequence shown here is derived from an EMBL/GenBank/DDBJ whole genome shotgun (WGS) entry which is preliminary data.</text>
</comment>
<keyword evidence="1" id="KW-0520">NAD</keyword>
<dbReference type="GO" id="GO:0051287">
    <property type="term" value="F:NAD binding"/>
    <property type="evidence" value="ECO:0007669"/>
    <property type="project" value="InterPro"/>
</dbReference>
<proteinExistence type="predicted"/>
<dbReference type="InterPro" id="IPR006139">
    <property type="entry name" value="D-isomer_2_OHA_DH_cat_dom"/>
</dbReference>
<dbReference type="AlphaFoldDB" id="A0A953J9X9"/>
<feature type="non-terminal residue" evidence="3">
    <location>
        <position position="146"/>
    </location>
</feature>
<feature type="domain" description="D-isomer specific 2-hydroxyacid dehydrogenase catalytic" evidence="2">
    <location>
        <begin position="8"/>
        <end position="107"/>
    </location>
</feature>
<evidence type="ECO:0000256" key="1">
    <source>
        <dbReference type="ARBA" id="ARBA00023027"/>
    </source>
</evidence>
<dbReference type="InterPro" id="IPR058205">
    <property type="entry name" value="D-LDH-like"/>
</dbReference>
<evidence type="ECO:0000259" key="2">
    <source>
        <dbReference type="Pfam" id="PF00389"/>
    </source>
</evidence>
<evidence type="ECO:0000313" key="3">
    <source>
        <dbReference type="EMBL" id="MBZ0156052.1"/>
    </source>
</evidence>
<dbReference type="GO" id="GO:0008720">
    <property type="term" value="F:D-lactate dehydrogenase (NAD+) activity"/>
    <property type="evidence" value="ECO:0007669"/>
    <property type="project" value="TreeGrafter"/>
</dbReference>
<protein>
    <submittedName>
        <fullName evidence="3">Hydroxyacid dehydrogenase</fullName>
    </submittedName>
</protein>
<reference evidence="3" key="1">
    <citation type="journal article" date="2021" name="bioRxiv">
        <title>Unraveling nitrogen, sulfur and carbon metabolic pathways and microbial community transcriptional responses to substrate deprivation and toxicity stresses in a bioreactor mimicking anoxic brackish coastal sediment conditions.</title>
        <authorList>
            <person name="Martins P.D."/>
            <person name="Echeveste M.J."/>
            <person name="Arshad A."/>
            <person name="Kurth J."/>
            <person name="Ouboter H."/>
            <person name="Jetten M.S.M."/>
            <person name="Welte C.U."/>
        </authorList>
    </citation>
    <scope>NUCLEOTIDE SEQUENCE</scope>
    <source>
        <strain evidence="3">MAG_39</strain>
    </source>
</reference>
<dbReference type="Pfam" id="PF00389">
    <property type="entry name" value="2-Hacid_dh"/>
    <property type="match status" value="1"/>
</dbReference>
<dbReference type="Proteomes" id="UP000705867">
    <property type="component" value="Unassembled WGS sequence"/>
</dbReference>
<dbReference type="PANTHER" id="PTHR43026">
    <property type="entry name" value="2-HYDROXYACID DEHYDROGENASE HOMOLOG 1-RELATED"/>
    <property type="match status" value="1"/>
</dbReference>
<dbReference type="Gene3D" id="3.40.50.720">
    <property type="entry name" value="NAD(P)-binding Rossmann-like Domain"/>
    <property type="match status" value="2"/>
</dbReference>
<dbReference type="PANTHER" id="PTHR43026:SF1">
    <property type="entry name" value="2-HYDROXYACID DEHYDROGENASE HOMOLOG 1-RELATED"/>
    <property type="match status" value="1"/>
</dbReference>
<accession>A0A953J9X9</accession>
<dbReference type="SUPFAM" id="SSF52283">
    <property type="entry name" value="Formate/glycerate dehydrogenase catalytic domain-like"/>
    <property type="match status" value="1"/>
</dbReference>
<sequence length="146" mass="16753">MRIAFFEIKDWEKKYLRKKLKDHTLDFFAEPLDSGNVQKVKDAGILSVFIYSKVNAPVIQKMPRLKLVATRSTGFDHIDVKECERKKVIVSTVPFYGENTVAEHTFALILSLSRNIHKAYVKSLRYDFSIEGLKGFDLKGRTLGVV</sequence>
<name>A0A953J9X9_9BACT</name>
<gene>
    <name evidence="3" type="ORF">K8I29_07530</name>
</gene>
<organism evidence="3 4">
    <name type="scientific">Candidatus Nitrobium versatile</name>
    <dbReference type="NCBI Taxonomy" id="2884831"/>
    <lineage>
        <taxon>Bacteria</taxon>
        <taxon>Pseudomonadati</taxon>
        <taxon>Nitrospirota</taxon>
        <taxon>Nitrospiria</taxon>
        <taxon>Nitrospirales</taxon>
        <taxon>Nitrospiraceae</taxon>
        <taxon>Candidatus Nitrobium</taxon>
    </lineage>
</organism>
<evidence type="ECO:0000313" key="4">
    <source>
        <dbReference type="Proteomes" id="UP000705867"/>
    </source>
</evidence>
<reference evidence="3" key="2">
    <citation type="submission" date="2021-08" db="EMBL/GenBank/DDBJ databases">
        <authorList>
            <person name="Dalcin Martins P."/>
        </authorList>
    </citation>
    <scope>NUCLEOTIDE SEQUENCE</scope>
    <source>
        <strain evidence="3">MAG_39</strain>
    </source>
</reference>